<dbReference type="SUPFAM" id="SSF46689">
    <property type="entry name" value="Homeodomain-like"/>
    <property type="match status" value="1"/>
</dbReference>
<dbReference type="RefSeq" id="WP_307692660.1">
    <property type="nucleotide sequence ID" value="NZ_JAUSRO010000024.1"/>
</dbReference>
<dbReference type="InterPro" id="IPR018060">
    <property type="entry name" value="HTH_AraC"/>
</dbReference>
<evidence type="ECO:0000256" key="3">
    <source>
        <dbReference type="ARBA" id="ARBA00023163"/>
    </source>
</evidence>
<keyword evidence="3" id="KW-0804">Transcription</keyword>
<comment type="caution">
    <text evidence="6">The sequence shown here is derived from an EMBL/GenBank/DDBJ whole genome shotgun (WGS) entry which is preliminary data.</text>
</comment>
<dbReference type="Pfam" id="PF12625">
    <property type="entry name" value="Arabinose_bd"/>
    <property type="match status" value="1"/>
</dbReference>
<feature type="region of interest" description="Disordered" evidence="4">
    <location>
        <begin position="332"/>
        <end position="361"/>
    </location>
</feature>
<evidence type="ECO:0000256" key="2">
    <source>
        <dbReference type="ARBA" id="ARBA00023125"/>
    </source>
</evidence>
<dbReference type="InterPro" id="IPR032687">
    <property type="entry name" value="AraC-type_N"/>
</dbReference>
<evidence type="ECO:0000256" key="4">
    <source>
        <dbReference type="SAM" id="MobiDB-lite"/>
    </source>
</evidence>
<accession>A0ABT9SGA9</accession>
<organism evidence="6 7">
    <name type="scientific">Variovorax ginsengisoli</name>
    <dbReference type="NCBI Taxonomy" id="363844"/>
    <lineage>
        <taxon>Bacteria</taxon>
        <taxon>Pseudomonadati</taxon>
        <taxon>Pseudomonadota</taxon>
        <taxon>Betaproteobacteria</taxon>
        <taxon>Burkholderiales</taxon>
        <taxon>Comamonadaceae</taxon>
        <taxon>Variovorax</taxon>
    </lineage>
</organism>
<dbReference type="PROSITE" id="PS01124">
    <property type="entry name" value="HTH_ARAC_FAMILY_2"/>
    <property type="match status" value="1"/>
</dbReference>
<evidence type="ECO:0000256" key="1">
    <source>
        <dbReference type="ARBA" id="ARBA00023015"/>
    </source>
</evidence>
<proteinExistence type="predicted"/>
<keyword evidence="2" id="KW-0238">DNA-binding</keyword>
<sequence>MHGHNRPPGRPATSMVAPVFMPLILSEAGAQQIHLPSLFRGLDIDALDFESPDTLISHDDAISVVRRALQYQPMAERGLEAGQRAKITERGALALGQLAAATLGDAITLSVRFSQSAGHLLHMSEESSNDVRLLVAEPFAGEELQERFLVDLTFAATVQMHRQIASTDYAPYTVELVREAPINAAAYAAFFRCSVRFGCQRNVLSTHAEWLDFRLSWANAMASRMSARWLERERERFSAMPAIAFSVERAIRRRLPEAAEIAQVAASLNLSERTLRRQLAQAGLNYRDLLDDGRRARAFNLMAAGDTPIAEISAAAGFSDPSAFTRAYRRWTGHPPSRQRSGQLDRPETNGPHALVSRRLA</sequence>
<gene>
    <name evidence="6" type="ORF">J2W36_005210</name>
</gene>
<dbReference type="InterPro" id="IPR009057">
    <property type="entry name" value="Homeodomain-like_sf"/>
</dbReference>
<protein>
    <submittedName>
        <fullName evidence="6">AraC-like DNA-binding protein</fullName>
    </submittedName>
</protein>
<keyword evidence="7" id="KW-1185">Reference proteome</keyword>
<dbReference type="EMBL" id="JAUSRO010000024">
    <property type="protein sequence ID" value="MDP9902929.1"/>
    <property type="molecule type" value="Genomic_DNA"/>
</dbReference>
<evidence type="ECO:0000259" key="5">
    <source>
        <dbReference type="PROSITE" id="PS01124"/>
    </source>
</evidence>
<feature type="domain" description="HTH araC/xylS-type" evidence="5">
    <location>
        <begin position="245"/>
        <end position="342"/>
    </location>
</feature>
<dbReference type="Proteomes" id="UP001226867">
    <property type="component" value="Unassembled WGS sequence"/>
</dbReference>
<keyword evidence="1" id="KW-0805">Transcription regulation</keyword>
<dbReference type="PANTHER" id="PTHR47894:SF1">
    <property type="entry name" value="HTH-TYPE TRANSCRIPTIONAL REGULATOR VQSM"/>
    <property type="match status" value="1"/>
</dbReference>
<dbReference type="PANTHER" id="PTHR47894">
    <property type="entry name" value="HTH-TYPE TRANSCRIPTIONAL REGULATOR GADX"/>
    <property type="match status" value="1"/>
</dbReference>
<dbReference type="Gene3D" id="1.10.10.60">
    <property type="entry name" value="Homeodomain-like"/>
    <property type="match status" value="1"/>
</dbReference>
<dbReference type="Pfam" id="PF12833">
    <property type="entry name" value="HTH_18"/>
    <property type="match status" value="1"/>
</dbReference>
<dbReference type="SMART" id="SM00342">
    <property type="entry name" value="HTH_ARAC"/>
    <property type="match status" value="1"/>
</dbReference>
<reference evidence="6 7" key="1">
    <citation type="submission" date="2023-07" db="EMBL/GenBank/DDBJ databases">
        <title>Sorghum-associated microbial communities from plants grown in Nebraska, USA.</title>
        <authorList>
            <person name="Schachtman D."/>
        </authorList>
    </citation>
    <scope>NUCLEOTIDE SEQUENCE [LARGE SCALE GENOMIC DNA]</scope>
    <source>
        <strain evidence="6 7">DS1607</strain>
    </source>
</reference>
<evidence type="ECO:0000313" key="6">
    <source>
        <dbReference type="EMBL" id="MDP9902929.1"/>
    </source>
</evidence>
<evidence type="ECO:0000313" key="7">
    <source>
        <dbReference type="Proteomes" id="UP001226867"/>
    </source>
</evidence>
<name>A0ABT9SGA9_9BURK</name>